<dbReference type="GO" id="GO:0005525">
    <property type="term" value="F:GTP binding"/>
    <property type="evidence" value="ECO:0007669"/>
    <property type="project" value="UniProtKB-KW"/>
</dbReference>
<dbReference type="Pfam" id="PF04548">
    <property type="entry name" value="AIG1"/>
    <property type="match status" value="4"/>
</dbReference>
<dbReference type="Gene3D" id="1.10.533.10">
    <property type="entry name" value="Death Domain, Fas"/>
    <property type="match status" value="1"/>
</dbReference>
<feature type="domain" description="AIG1-type G" evidence="10">
    <location>
        <begin position="255"/>
        <end position="440"/>
    </location>
</feature>
<organism evidence="12 13">
    <name type="scientific">Astyanax mexicanus</name>
    <name type="common">Blind cave fish</name>
    <name type="synonym">Astyanax fasciatus mexicanus</name>
    <dbReference type="NCBI Taxonomy" id="7994"/>
    <lineage>
        <taxon>Eukaryota</taxon>
        <taxon>Metazoa</taxon>
        <taxon>Chordata</taxon>
        <taxon>Craniata</taxon>
        <taxon>Vertebrata</taxon>
        <taxon>Euteleostomi</taxon>
        <taxon>Actinopterygii</taxon>
        <taxon>Neopterygii</taxon>
        <taxon>Teleostei</taxon>
        <taxon>Ostariophysi</taxon>
        <taxon>Characiformes</taxon>
        <taxon>Characoidei</taxon>
        <taxon>Acestrorhamphidae</taxon>
        <taxon>Acestrorhamphinae</taxon>
        <taxon>Astyanax</taxon>
    </lineage>
</organism>
<evidence type="ECO:0000256" key="7">
    <source>
        <dbReference type="ARBA" id="ARBA00023134"/>
    </source>
</evidence>
<reference evidence="12" key="4">
    <citation type="submission" date="2025-09" db="UniProtKB">
        <authorList>
            <consortium name="Ensembl"/>
        </authorList>
    </citation>
    <scope>IDENTIFICATION</scope>
</reference>
<comment type="subcellular location">
    <subcellularLocation>
        <location evidence="1">Cytoplasm</location>
        <location evidence="1">Cytosol</location>
    </subcellularLocation>
</comment>
<evidence type="ECO:0000256" key="1">
    <source>
        <dbReference type="ARBA" id="ARBA00004514"/>
    </source>
</evidence>
<evidence type="ECO:0008006" key="14">
    <source>
        <dbReference type="Google" id="ProtNLM"/>
    </source>
</evidence>
<evidence type="ECO:0000256" key="2">
    <source>
        <dbReference type="ARBA" id="ARBA00008535"/>
    </source>
</evidence>
<dbReference type="Pfam" id="PF13553">
    <property type="entry name" value="FIIND"/>
    <property type="match status" value="1"/>
</dbReference>
<dbReference type="Pfam" id="PF23679">
    <property type="entry name" value="UPA-FIIND"/>
    <property type="match status" value="1"/>
</dbReference>
<dbReference type="Bgee" id="ENSAMXG00000001878">
    <property type="expression patterns" value="Expressed in zone of skin and 12 other cell types or tissues"/>
</dbReference>
<evidence type="ECO:0000259" key="10">
    <source>
        <dbReference type="PROSITE" id="PS51720"/>
    </source>
</evidence>
<keyword evidence="4" id="KW-0399">Innate immunity</keyword>
<protein>
    <recommendedName>
        <fullName evidence="14">AIG1-type G domain-containing protein</fullName>
    </recommendedName>
</protein>
<evidence type="ECO:0000259" key="9">
    <source>
        <dbReference type="PROSITE" id="PS50209"/>
    </source>
</evidence>
<evidence type="ECO:0000259" key="11">
    <source>
        <dbReference type="PROSITE" id="PS51830"/>
    </source>
</evidence>
<evidence type="ECO:0000256" key="5">
    <source>
        <dbReference type="ARBA" id="ARBA00022741"/>
    </source>
</evidence>
<dbReference type="GO" id="GO:0042981">
    <property type="term" value="P:regulation of apoptotic process"/>
    <property type="evidence" value="ECO:0007669"/>
    <property type="project" value="InterPro"/>
</dbReference>
<evidence type="ECO:0000256" key="3">
    <source>
        <dbReference type="ARBA" id="ARBA00022490"/>
    </source>
</evidence>
<dbReference type="CDD" id="cd08330">
    <property type="entry name" value="CARD_ASC_NALP1"/>
    <property type="match status" value="1"/>
</dbReference>
<evidence type="ECO:0000256" key="8">
    <source>
        <dbReference type="ARBA" id="ARBA00023198"/>
    </source>
</evidence>
<feature type="domain" description="AIG1-type G" evidence="10">
    <location>
        <begin position="476"/>
        <end position="674"/>
    </location>
</feature>
<evidence type="ECO:0000256" key="6">
    <source>
        <dbReference type="ARBA" id="ARBA00022859"/>
    </source>
</evidence>
<dbReference type="InterPro" id="IPR006703">
    <property type="entry name" value="G_AIG1"/>
</dbReference>
<keyword evidence="5" id="KW-0547">Nucleotide-binding</keyword>
<feature type="domain" description="AIG1-type G" evidence="10">
    <location>
        <begin position="20"/>
        <end position="219"/>
    </location>
</feature>
<keyword evidence="3" id="KW-0963">Cytoplasm</keyword>
<dbReference type="PROSITE" id="PS51720">
    <property type="entry name" value="G_AIG1"/>
    <property type="match status" value="4"/>
</dbReference>
<dbReference type="InParanoid" id="A0A3B1JNH7"/>
<reference evidence="13" key="2">
    <citation type="journal article" date="2014" name="Nat. Commun.">
        <title>The cavefish genome reveals candidate genes for eye loss.</title>
        <authorList>
            <person name="McGaugh S.E."/>
            <person name="Gross J.B."/>
            <person name="Aken B."/>
            <person name="Blin M."/>
            <person name="Borowsky R."/>
            <person name="Chalopin D."/>
            <person name="Hinaux H."/>
            <person name="Jeffery W.R."/>
            <person name="Keene A."/>
            <person name="Ma L."/>
            <person name="Minx P."/>
            <person name="Murphy D."/>
            <person name="O'Quin K.E."/>
            <person name="Retaux S."/>
            <person name="Rohner N."/>
            <person name="Searle S.M."/>
            <person name="Stahl B.A."/>
            <person name="Tabin C."/>
            <person name="Volff J.N."/>
            <person name="Yoshizawa M."/>
            <person name="Warren W.C."/>
        </authorList>
    </citation>
    <scope>NUCLEOTIDE SEQUENCE [LARGE SCALE GENOMIC DNA]</scope>
    <source>
        <strain evidence="13">female</strain>
    </source>
</reference>
<sequence length="1291" mass="148354">MKVQETGEDARSQTSSAVSLSELRIVLLGTRHAGKSSAGNTILGCEEFELKRTAQCVKRQGEVAGRRITVVEAPGWFEYRTLEEGSEFCKQEIVLSVTKCPPGPHCLLLVINLGYYFTWHYRTEFEKHLKLLTERAWSHTMVLFTFGDRLGNRPIEQHLESEGKINRWLVEKCGNRYHVLNNMNRSDKTQVTELLEKIEKMVAANSGGYFEIDRRILQEVEEKRRADVERAKTRRMKVQKQREDIRAKMGGKPYLSELRMVLLGCRNAWKSTEGNIILGKKEIKRTAQCVKRGEVAGRRITVVEAPGWFRNTCVMDSVSLCPPGPHCLLLVINLDTKFETHKRKPLEEHLKLFPEKVWSHSIVLFTRGDWLGDTPIEQYIESEGEDLQWLVEKCGNRYHVLNNMNRSDTTQVTELLEKLEEMVAANSGGYFEIDRRISQEVEEKRRTEVQRAETSRMKVQKRREDIRAKKGVKHHPSYLRLVLLGDTESGKELVGNIIMGRRLLKSKQTDHSLMTRGRVAGRHITLVEAPGWRNLSVEKSTELVKEQIMLSVTLCPPGPHCLLLVIRLDRPFQAKQRNALEGHLKLFPETVWNHTMVLFSFGEYLEDTPIEQHVKMEEKNLQWLVEKCRKRYHVLKNMNKDKDTQVRELLEKIEKMVAANSGGCLKIDKWILQKVEENRRARKQQLKDMQAKQVRILKNRLSELRIVLLGYRYAGKSSAGNTILGRERFEIKRTAQCVKREGEVAGRHITVVEAPGWLMETPETKSLLKEEIVLSVSLCSPGPHALLLLIRLDTVFEDSVRRAIERHLMFLTKQVWRHTIVLFTCGDRLQGTPVEQFIESKGKDLQWLVEKCGNRYHVLNNMNRSDTTQVTELLEKIEEMVAANSGHCFEIGEKIVQEDEETSREDAEKSHNQKTLPGHCVSFWMEDEDNLCADAEGFVPEMIEHKTNNYHRFQCPHAGRFQCRLTNLVFEMEGKGEVLYRIDSWDTNVLDGLGQMKSAGPLYDIDCFEGSINYLYFPHCEILTDQAELAVAHFTSGNLEIIEPLEVTNTHVIIAIRDLSIFALISKIFFAGPINAQVLFFYKPVTGVQNLREMHIHLLPGNVPLTEVKNQYLDFTNVRTSSKCQLTPGRKYKASCGPYVPQPQVETFERDHGPNYHPAFVVHVESVRITVSLLDENGMEVWEPHQFFLTGGNTDLLNMNTDAEFVNKYRQKLIKRVSSVMEIADCLKSKQMITDEMYSDIQAAKTSHEQMRLLYRALDSGGAAVKVEFYNILKEKQPFLVDDLEAGPSEA</sequence>
<dbReference type="InterPro" id="IPR011029">
    <property type="entry name" value="DEATH-like_dom_sf"/>
</dbReference>
<keyword evidence="13" id="KW-1185">Reference proteome</keyword>
<dbReference type="InterPro" id="IPR027417">
    <property type="entry name" value="P-loop_NTPase"/>
</dbReference>
<reference evidence="13" key="1">
    <citation type="submission" date="2013-03" db="EMBL/GenBank/DDBJ databases">
        <authorList>
            <person name="Jeffery W."/>
            <person name="Warren W."/>
            <person name="Wilson R.K."/>
        </authorList>
    </citation>
    <scope>NUCLEOTIDE SEQUENCE</scope>
    <source>
        <strain evidence="13">female</strain>
    </source>
</reference>
<comment type="similarity">
    <text evidence="2">Belongs to the TRAFAC class TrmE-Era-EngA-EngB-Septin-like GTPase superfamily. AIG1/Toc34/Toc159-like paraseptin GTPase family. IAN subfamily.</text>
</comment>
<dbReference type="FunFam" id="1.10.533.10:FF:000013">
    <property type="entry name" value="Apoptosis-associated speck-like protein containing a CARD"/>
    <property type="match status" value="1"/>
</dbReference>
<dbReference type="Proteomes" id="UP000018467">
    <property type="component" value="Unassembled WGS sequence"/>
</dbReference>
<dbReference type="GO" id="GO:0045087">
    <property type="term" value="P:innate immune response"/>
    <property type="evidence" value="ECO:0007669"/>
    <property type="project" value="UniProtKB-KW"/>
</dbReference>
<dbReference type="FunFam" id="3.40.50.300:FF:001756">
    <property type="entry name" value="Si:dkey-185m8.2"/>
    <property type="match status" value="1"/>
</dbReference>
<keyword evidence="6" id="KW-0391">Immunity</keyword>
<dbReference type="SUPFAM" id="SSF47986">
    <property type="entry name" value="DEATH domain"/>
    <property type="match status" value="1"/>
</dbReference>
<feature type="domain" description="FIIND" evidence="11">
    <location>
        <begin position="932"/>
        <end position="1201"/>
    </location>
</feature>
<dbReference type="InterPro" id="IPR033516">
    <property type="entry name" value="CARD8/ASC/NALP1_CARD"/>
</dbReference>
<name>A0A3B1JNH7_ASTMX</name>
<dbReference type="Ensembl" id="ENSAMXT00000045686.1">
    <property type="protein sequence ID" value="ENSAMXP00000043868.1"/>
    <property type="gene ID" value="ENSAMXG00000001878.2"/>
</dbReference>
<dbReference type="FunFam" id="3.40.50.300:FF:001809">
    <property type="entry name" value="Si:ch1073-365p7.2"/>
    <property type="match status" value="3"/>
</dbReference>
<evidence type="ECO:0000256" key="4">
    <source>
        <dbReference type="ARBA" id="ARBA00022588"/>
    </source>
</evidence>
<evidence type="ECO:0000313" key="13">
    <source>
        <dbReference type="Proteomes" id="UP000018467"/>
    </source>
</evidence>
<dbReference type="InterPro" id="IPR045058">
    <property type="entry name" value="GIMA/IAN/Toc"/>
</dbReference>
<dbReference type="PANTHER" id="PTHR10903">
    <property type="entry name" value="GTPASE, IMAP FAMILY MEMBER-RELATED"/>
    <property type="match status" value="1"/>
</dbReference>
<dbReference type="Gene3D" id="3.40.50.300">
    <property type="entry name" value="P-loop containing nucleotide triphosphate hydrolases"/>
    <property type="match status" value="4"/>
</dbReference>
<keyword evidence="8" id="KW-0395">Inflammatory response</keyword>
<accession>A0A3B1JNH7</accession>
<dbReference type="GO" id="GO:0006954">
    <property type="term" value="P:inflammatory response"/>
    <property type="evidence" value="ECO:0007669"/>
    <property type="project" value="UniProtKB-KW"/>
</dbReference>
<proteinExistence type="inferred from homology"/>
<dbReference type="Pfam" id="PF00619">
    <property type="entry name" value="CARD"/>
    <property type="match status" value="1"/>
</dbReference>
<dbReference type="PANTHER" id="PTHR10903:SF107">
    <property type="entry name" value="GTPASE IMAP FAMILY MEMBER 4-LIKE-RELATED"/>
    <property type="match status" value="1"/>
</dbReference>
<dbReference type="InterPro" id="IPR001315">
    <property type="entry name" value="CARD"/>
</dbReference>
<feature type="domain" description="CARD" evidence="9">
    <location>
        <begin position="1198"/>
        <end position="1288"/>
    </location>
</feature>
<dbReference type="GeneTree" id="ENSGT00940000162556"/>
<dbReference type="SUPFAM" id="SSF52540">
    <property type="entry name" value="P-loop containing nucleoside triphosphate hydrolases"/>
    <property type="match status" value="4"/>
</dbReference>
<reference evidence="12" key="3">
    <citation type="submission" date="2025-08" db="UniProtKB">
        <authorList>
            <consortium name="Ensembl"/>
        </authorList>
    </citation>
    <scope>IDENTIFICATION</scope>
</reference>
<dbReference type="PROSITE" id="PS51830">
    <property type="entry name" value="FIIND"/>
    <property type="match status" value="1"/>
</dbReference>
<dbReference type="InterPro" id="IPR025307">
    <property type="entry name" value="FIIND_dom"/>
</dbReference>
<evidence type="ECO:0000313" key="12">
    <source>
        <dbReference type="Ensembl" id="ENSAMXP00000043868.1"/>
    </source>
</evidence>
<dbReference type="PROSITE" id="PS50209">
    <property type="entry name" value="CARD"/>
    <property type="match status" value="1"/>
</dbReference>
<keyword evidence="7" id="KW-0342">GTP-binding</keyword>
<feature type="domain" description="AIG1-type G" evidence="10">
    <location>
        <begin position="701"/>
        <end position="898"/>
    </location>
</feature>
<dbReference type="GO" id="GO:0005829">
    <property type="term" value="C:cytosol"/>
    <property type="evidence" value="ECO:0007669"/>
    <property type="project" value="UniProtKB-SubCell"/>
</dbReference>